<dbReference type="GO" id="GO:0005743">
    <property type="term" value="C:mitochondrial inner membrane"/>
    <property type="evidence" value="ECO:0007669"/>
    <property type="project" value="UniProtKB-SubCell"/>
</dbReference>
<evidence type="ECO:0000256" key="12">
    <source>
        <dbReference type="ARBA" id="ARBA00023075"/>
    </source>
</evidence>
<feature type="transmembrane region" description="Helical" evidence="16">
    <location>
        <begin position="279"/>
        <end position="300"/>
    </location>
</feature>
<feature type="transmembrane region" description="Helical" evidence="16">
    <location>
        <begin position="463"/>
        <end position="481"/>
    </location>
</feature>
<dbReference type="PRINTS" id="PR01434">
    <property type="entry name" value="NADHDHGNASE5"/>
</dbReference>
<feature type="transmembrane region" description="Helical" evidence="16">
    <location>
        <begin position="145"/>
        <end position="165"/>
    </location>
</feature>
<dbReference type="GO" id="GO:0042773">
    <property type="term" value="P:ATP synthesis coupled electron transport"/>
    <property type="evidence" value="ECO:0007669"/>
    <property type="project" value="InterPro"/>
</dbReference>
<dbReference type="InterPro" id="IPR001516">
    <property type="entry name" value="Proton_antipo_N"/>
</dbReference>
<keyword evidence="5" id="KW-0679">Respiratory chain</keyword>
<evidence type="ECO:0000256" key="3">
    <source>
        <dbReference type="ARBA" id="ARBA00021096"/>
    </source>
</evidence>
<organism evidence="20">
    <name type="scientific">Hippocampus mohnikei</name>
    <name type="common">Japanese seahorse</name>
    <dbReference type="NCBI Taxonomy" id="109287"/>
    <lineage>
        <taxon>Eukaryota</taxon>
        <taxon>Metazoa</taxon>
        <taxon>Chordata</taxon>
        <taxon>Craniata</taxon>
        <taxon>Vertebrata</taxon>
        <taxon>Euteleostomi</taxon>
        <taxon>Actinopterygii</taxon>
        <taxon>Neopterygii</taxon>
        <taxon>Teleostei</taxon>
        <taxon>Neoteleostei</taxon>
        <taxon>Acanthomorphata</taxon>
        <taxon>Syngnathiaria</taxon>
        <taxon>Syngnathiformes</taxon>
        <taxon>Syngnathoidei</taxon>
        <taxon>Syngnathidae</taxon>
        <taxon>Hippocampus</taxon>
    </lineage>
</organism>
<feature type="transmembrane region" description="Helical" evidence="16">
    <location>
        <begin position="594"/>
        <end position="610"/>
    </location>
</feature>
<dbReference type="Pfam" id="PF06455">
    <property type="entry name" value="NADH5_C"/>
    <property type="match status" value="1"/>
</dbReference>
<feature type="transmembrane region" description="Helical" evidence="16">
    <location>
        <begin position="49"/>
        <end position="69"/>
    </location>
</feature>
<evidence type="ECO:0000259" key="18">
    <source>
        <dbReference type="Pfam" id="PF00662"/>
    </source>
</evidence>
<feature type="transmembrane region" description="Helical" evidence="16">
    <location>
        <begin position="89"/>
        <end position="110"/>
    </location>
</feature>
<dbReference type="InterPro" id="IPR018393">
    <property type="entry name" value="NADHpl_OxRdtase_5_subgr"/>
</dbReference>
<sequence length="611" mass="67974">MHSTSLMMSSSLLIIFAFLTTPLISTMTTKPHPHSWSTIWVKNSVKMSFMISLLPLMLFINEGLETIITTWSWMNTSTFDISISFKFDLYSVIFTPVALYVTWSILEFASWYMHSDPVMNRFFKYLLLFLIAMLILVTSNNMFQLFIGWEGVGIMSFLLIGWWYGRADANVAAIQAVVYNRVGDIGLILFMAWVAMNLNSWEMNQMFTLAENKNLTLPLLGLVLAATGKSAQFGLHPWLPSAMEGPTPVSALLHSSTMVVTGIFLLIRMSPLMENNPLILTTCLCLGALTTLFTAICALTQNDIKKIVAFSTSSQLGLMMVTIGLNQPQLAFLHICTHAFFKAMLFLCSGSLIHSLNDEQDIRKMGGMHFLTPFTSSSLTLGSLALTGTPFLAGFFSKDAIIESMNTSYLNAWALLLTLIATSFTAVYSLRIVYYVTMGYPRFNPLSPINENSEPVINPIKRLAWGSIIAGLIITLNMTPMKTPIMTMPYLTKMAALVVTAMGLITALEMARSTSKQMNIHPQKTPHLFSNMLGFYPSIIHRLPMKLSLQLGQNIASQTIDTTWLEKIGPKASSTLNLPLITTTSNIQKGMIKTYLMLFILTLTLAMALLI</sequence>
<evidence type="ECO:0000256" key="10">
    <source>
        <dbReference type="ARBA" id="ARBA00022989"/>
    </source>
</evidence>
<dbReference type="PANTHER" id="PTHR42829">
    <property type="entry name" value="NADH-UBIQUINONE OXIDOREDUCTASE CHAIN 5"/>
    <property type="match status" value="1"/>
</dbReference>
<dbReference type="AlphaFoldDB" id="A0A384QX68"/>
<keyword evidence="12 16" id="KW-0830">Ubiquinone</keyword>
<dbReference type="EMBL" id="KF557651">
    <property type="protein sequence ID" value="AGX85354.1"/>
    <property type="molecule type" value="Genomic_DNA"/>
</dbReference>
<evidence type="ECO:0000313" key="20">
    <source>
        <dbReference type="EMBL" id="AGX85354.1"/>
    </source>
</evidence>
<evidence type="ECO:0000256" key="8">
    <source>
        <dbReference type="ARBA" id="ARBA00022967"/>
    </source>
</evidence>
<evidence type="ECO:0000256" key="9">
    <source>
        <dbReference type="ARBA" id="ARBA00022982"/>
    </source>
</evidence>
<protein>
    <recommendedName>
        <fullName evidence="3 16">NADH-ubiquinone oxidoreductase chain 5</fullName>
        <ecNumber evidence="2 16">7.1.1.2</ecNumber>
    </recommendedName>
</protein>
<keyword evidence="9" id="KW-0249">Electron transport</keyword>
<dbReference type="EC" id="7.1.1.2" evidence="2 16"/>
<dbReference type="GO" id="GO:0003954">
    <property type="term" value="F:NADH dehydrogenase activity"/>
    <property type="evidence" value="ECO:0007669"/>
    <property type="project" value="TreeGrafter"/>
</dbReference>
<evidence type="ECO:0000256" key="6">
    <source>
        <dbReference type="ARBA" id="ARBA00022692"/>
    </source>
</evidence>
<evidence type="ECO:0000256" key="5">
    <source>
        <dbReference type="ARBA" id="ARBA00022660"/>
    </source>
</evidence>
<evidence type="ECO:0000256" key="11">
    <source>
        <dbReference type="ARBA" id="ARBA00023027"/>
    </source>
</evidence>
<keyword evidence="13 16" id="KW-0496">Mitochondrion</keyword>
<evidence type="ECO:0000256" key="2">
    <source>
        <dbReference type="ARBA" id="ARBA00012944"/>
    </source>
</evidence>
<evidence type="ECO:0000256" key="1">
    <source>
        <dbReference type="ARBA" id="ARBA00004448"/>
    </source>
</evidence>
<reference evidence="20" key="1">
    <citation type="submission" date="2013-08" db="EMBL/GenBank/DDBJ databases">
        <title>Complete mitochondrial genome of Hippocampus mohnikei.</title>
        <authorList>
            <person name="Zhang H."/>
            <person name="Zhang Y."/>
            <person name="Lin Q."/>
        </authorList>
    </citation>
    <scope>NUCLEOTIDE SEQUENCE</scope>
</reference>
<dbReference type="NCBIfam" id="TIGR01974">
    <property type="entry name" value="NDH_I_L"/>
    <property type="match status" value="1"/>
</dbReference>
<evidence type="ECO:0000259" key="17">
    <source>
        <dbReference type="Pfam" id="PF00361"/>
    </source>
</evidence>
<comment type="function">
    <text evidence="16">Core subunit of the mitochondrial membrane respiratory chain NADH dehydrogenase (Complex I) which catalyzes electron transfer from NADH through the respiratory chain, using ubiquinone as an electron acceptor. Essential for the catalytic activity and assembly of complex I.</text>
</comment>
<keyword evidence="14 16" id="KW-0472">Membrane</keyword>
<feature type="transmembrane region" description="Helical" evidence="16">
    <location>
        <begin position="307"/>
        <end position="325"/>
    </location>
</feature>
<feature type="transmembrane region" description="Helical" evidence="16">
    <location>
        <begin position="6"/>
        <end position="28"/>
    </location>
</feature>
<evidence type="ECO:0000256" key="13">
    <source>
        <dbReference type="ARBA" id="ARBA00023128"/>
    </source>
</evidence>
<feature type="transmembrane region" description="Helical" evidence="16">
    <location>
        <begin position="374"/>
        <end position="393"/>
    </location>
</feature>
<dbReference type="GO" id="GO:0008137">
    <property type="term" value="F:NADH dehydrogenase (ubiquinone) activity"/>
    <property type="evidence" value="ECO:0007669"/>
    <property type="project" value="UniProtKB-EC"/>
</dbReference>
<comment type="catalytic activity">
    <reaction evidence="15 16">
        <text>a ubiquinone + NADH + 5 H(+)(in) = a ubiquinol + NAD(+) + 4 H(+)(out)</text>
        <dbReference type="Rhea" id="RHEA:29091"/>
        <dbReference type="Rhea" id="RHEA-COMP:9565"/>
        <dbReference type="Rhea" id="RHEA-COMP:9566"/>
        <dbReference type="ChEBI" id="CHEBI:15378"/>
        <dbReference type="ChEBI" id="CHEBI:16389"/>
        <dbReference type="ChEBI" id="CHEBI:17976"/>
        <dbReference type="ChEBI" id="CHEBI:57540"/>
        <dbReference type="ChEBI" id="CHEBI:57945"/>
        <dbReference type="EC" id="7.1.1.2"/>
    </reaction>
</comment>
<feature type="domain" description="NADH dehydrogenase subunit 5 C-terminal" evidence="19">
    <location>
        <begin position="428"/>
        <end position="609"/>
    </location>
</feature>
<dbReference type="InterPro" id="IPR003945">
    <property type="entry name" value="NU5C-like"/>
</dbReference>
<proteinExistence type="inferred from homology"/>
<dbReference type="InterPro" id="IPR010934">
    <property type="entry name" value="NADH_DH_su5_C"/>
</dbReference>
<accession>A0A384QX68</accession>
<feature type="transmembrane region" description="Helical" evidence="16">
    <location>
        <begin position="177"/>
        <end position="195"/>
    </location>
</feature>
<keyword evidence="11 16" id="KW-0520">NAD</keyword>
<evidence type="ECO:0000259" key="19">
    <source>
        <dbReference type="Pfam" id="PF06455"/>
    </source>
</evidence>
<keyword evidence="8" id="KW-1278">Translocase</keyword>
<feature type="transmembrane region" description="Helical" evidence="16">
    <location>
        <begin position="122"/>
        <end position="139"/>
    </location>
</feature>
<feature type="domain" description="NADH:quinone oxidoreductase/Mrp antiporter transmembrane" evidence="17">
    <location>
        <begin position="139"/>
        <end position="424"/>
    </location>
</feature>
<keyword evidence="10 16" id="KW-1133">Transmembrane helix</keyword>
<evidence type="ECO:0000256" key="16">
    <source>
        <dbReference type="RuleBase" id="RU003404"/>
    </source>
</evidence>
<feature type="transmembrane region" description="Helical" evidence="16">
    <location>
        <begin position="487"/>
        <end position="508"/>
    </location>
</feature>
<keyword evidence="6 16" id="KW-0812">Transmembrane</keyword>
<keyword evidence="7" id="KW-0999">Mitochondrion inner membrane</keyword>
<feature type="transmembrane region" description="Helical" evidence="16">
    <location>
        <begin position="413"/>
        <end position="434"/>
    </location>
</feature>
<feature type="transmembrane region" description="Helical" evidence="16">
    <location>
        <begin position="331"/>
        <end position="353"/>
    </location>
</feature>
<gene>
    <name evidence="20" type="primary">ND5</name>
</gene>
<evidence type="ECO:0000256" key="15">
    <source>
        <dbReference type="ARBA" id="ARBA00049551"/>
    </source>
</evidence>
<name>A0A384QX68_HIPMO</name>
<dbReference type="GO" id="GO:0015990">
    <property type="term" value="P:electron transport coupled proton transport"/>
    <property type="evidence" value="ECO:0007669"/>
    <property type="project" value="TreeGrafter"/>
</dbReference>
<comment type="subcellular location">
    <subcellularLocation>
        <location evidence="1">Mitochondrion inner membrane</location>
        <topology evidence="1">Multi-pass membrane protein</topology>
    </subcellularLocation>
</comment>
<dbReference type="InterPro" id="IPR001750">
    <property type="entry name" value="ND/Mrp_TM"/>
</dbReference>
<dbReference type="PANTHER" id="PTHR42829:SF2">
    <property type="entry name" value="NADH-UBIQUINONE OXIDOREDUCTASE CHAIN 5"/>
    <property type="match status" value="1"/>
</dbReference>
<evidence type="ECO:0000256" key="14">
    <source>
        <dbReference type="ARBA" id="ARBA00023136"/>
    </source>
</evidence>
<dbReference type="Pfam" id="PF00361">
    <property type="entry name" value="Proton_antipo_M"/>
    <property type="match status" value="1"/>
</dbReference>
<geneLocation type="mitochondrion" evidence="20"/>
<comment type="similarity">
    <text evidence="16">Belongs to the complex I subunit 5 family.</text>
</comment>
<feature type="domain" description="NADH-Ubiquinone oxidoreductase (complex I) chain 5 N-terminal" evidence="18">
    <location>
        <begin position="73"/>
        <end position="123"/>
    </location>
</feature>
<keyword evidence="4 16" id="KW-0813">Transport</keyword>
<evidence type="ECO:0000256" key="7">
    <source>
        <dbReference type="ARBA" id="ARBA00022792"/>
    </source>
</evidence>
<evidence type="ECO:0000256" key="4">
    <source>
        <dbReference type="ARBA" id="ARBA00022448"/>
    </source>
</evidence>
<dbReference type="Pfam" id="PF00662">
    <property type="entry name" value="Proton_antipo_N"/>
    <property type="match status" value="1"/>
</dbReference>